<evidence type="ECO:0000256" key="1">
    <source>
        <dbReference type="ARBA" id="ARBA00022553"/>
    </source>
</evidence>
<gene>
    <name evidence="4" type="ORF">ACFODX_08460</name>
</gene>
<dbReference type="PROSITE" id="PS50110">
    <property type="entry name" value="RESPONSE_REGULATORY"/>
    <property type="match status" value="1"/>
</dbReference>
<reference evidence="5" key="1">
    <citation type="journal article" date="2019" name="Int. J. Syst. Evol. Microbiol.">
        <title>The Global Catalogue of Microorganisms (GCM) 10K type strain sequencing project: providing services to taxonomists for standard genome sequencing and annotation.</title>
        <authorList>
            <consortium name="The Broad Institute Genomics Platform"/>
            <consortium name="The Broad Institute Genome Sequencing Center for Infectious Disease"/>
            <person name="Wu L."/>
            <person name="Ma J."/>
        </authorList>
    </citation>
    <scope>NUCLEOTIDE SEQUENCE [LARGE SCALE GENOMIC DNA]</scope>
    <source>
        <strain evidence="5">KCTC 52237</strain>
    </source>
</reference>
<sequence length="223" mass="25221">MFTRQELQVINRAMAQKRDWITKNLDSVDSERSRAQLLQDLPLIESTLQKISEKLRTTDGSSANERVNHYVSNKVVSPIRQAAFARRQDLTPGQIRVLVVDDDQLICELINAFLRASGIYQVDFASDGLKAIGMMYEANPVYDLVLCDWNMPTKSGIDVHNAMRAAERYLGTVFILVTAVTEAKQIRAAIEDGVDDYVVKPVEQDKLLKKIIRFFPRVTSSDS</sequence>
<feature type="modified residue" description="4-aspartylphosphate" evidence="2">
    <location>
        <position position="148"/>
    </location>
</feature>
<keyword evidence="5" id="KW-1185">Reference proteome</keyword>
<name>A0ABV7FD91_9GAMM</name>
<evidence type="ECO:0000313" key="4">
    <source>
        <dbReference type="EMBL" id="MFC3115586.1"/>
    </source>
</evidence>
<dbReference type="Gene3D" id="3.40.50.2300">
    <property type="match status" value="1"/>
</dbReference>
<dbReference type="InterPro" id="IPR011006">
    <property type="entry name" value="CheY-like_superfamily"/>
</dbReference>
<evidence type="ECO:0000259" key="3">
    <source>
        <dbReference type="PROSITE" id="PS50110"/>
    </source>
</evidence>
<dbReference type="PANTHER" id="PTHR44591:SF3">
    <property type="entry name" value="RESPONSE REGULATORY DOMAIN-CONTAINING PROTEIN"/>
    <property type="match status" value="1"/>
</dbReference>
<feature type="domain" description="Response regulatory" evidence="3">
    <location>
        <begin position="96"/>
        <end position="215"/>
    </location>
</feature>
<dbReference type="SMART" id="SM00448">
    <property type="entry name" value="REC"/>
    <property type="match status" value="1"/>
</dbReference>
<dbReference type="InterPro" id="IPR050595">
    <property type="entry name" value="Bact_response_regulator"/>
</dbReference>
<dbReference type="RefSeq" id="WP_378118018.1">
    <property type="nucleotide sequence ID" value="NZ_JBHRTF010000003.1"/>
</dbReference>
<organism evidence="4 5">
    <name type="scientific">Cellvibrio fontiphilus</name>
    <dbReference type="NCBI Taxonomy" id="1815559"/>
    <lineage>
        <taxon>Bacteria</taxon>
        <taxon>Pseudomonadati</taxon>
        <taxon>Pseudomonadota</taxon>
        <taxon>Gammaproteobacteria</taxon>
        <taxon>Cellvibrionales</taxon>
        <taxon>Cellvibrionaceae</taxon>
        <taxon>Cellvibrio</taxon>
    </lineage>
</organism>
<dbReference type="Proteomes" id="UP001595555">
    <property type="component" value="Unassembled WGS sequence"/>
</dbReference>
<comment type="caution">
    <text evidence="4">The sequence shown here is derived from an EMBL/GenBank/DDBJ whole genome shotgun (WGS) entry which is preliminary data.</text>
</comment>
<dbReference type="Pfam" id="PF00072">
    <property type="entry name" value="Response_reg"/>
    <property type="match status" value="1"/>
</dbReference>
<accession>A0ABV7FD91</accession>
<dbReference type="PANTHER" id="PTHR44591">
    <property type="entry name" value="STRESS RESPONSE REGULATOR PROTEIN 1"/>
    <property type="match status" value="1"/>
</dbReference>
<dbReference type="EMBL" id="JBHRTF010000003">
    <property type="protein sequence ID" value="MFC3115586.1"/>
    <property type="molecule type" value="Genomic_DNA"/>
</dbReference>
<proteinExistence type="predicted"/>
<dbReference type="InterPro" id="IPR001789">
    <property type="entry name" value="Sig_transdc_resp-reg_receiver"/>
</dbReference>
<evidence type="ECO:0000313" key="5">
    <source>
        <dbReference type="Proteomes" id="UP001595555"/>
    </source>
</evidence>
<keyword evidence="1 2" id="KW-0597">Phosphoprotein</keyword>
<evidence type="ECO:0000256" key="2">
    <source>
        <dbReference type="PROSITE-ProRule" id="PRU00169"/>
    </source>
</evidence>
<protein>
    <submittedName>
        <fullName evidence="4">Response regulator</fullName>
    </submittedName>
</protein>
<dbReference type="SUPFAM" id="SSF52172">
    <property type="entry name" value="CheY-like"/>
    <property type="match status" value="1"/>
</dbReference>